<dbReference type="Pfam" id="PF00024">
    <property type="entry name" value="PAN_1"/>
    <property type="match status" value="1"/>
</dbReference>
<accession>A0A2B4SFG4</accession>
<dbReference type="AlphaFoldDB" id="A0A2B4SFG4"/>
<dbReference type="Proteomes" id="UP000225706">
    <property type="component" value="Unassembled WGS sequence"/>
</dbReference>
<evidence type="ECO:0000313" key="2">
    <source>
        <dbReference type="EMBL" id="PFX28116.1"/>
    </source>
</evidence>
<evidence type="ECO:0000259" key="1">
    <source>
        <dbReference type="PROSITE" id="PS50948"/>
    </source>
</evidence>
<dbReference type="Gene3D" id="3.50.4.10">
    <property type="entry name" value="Hepatocyte Growth Factor"/>
    <property type="match status" value="1"/>
</dbReference>
<dbReference type="SMART" id="SM00473">
    <property type="entry name" value="PAN_AP"/>
    <property type="match status" value="1"/>
</dbReference>
<gene>
    <name evidence="2" type="ORF">AWC38_SpisGene7152</name>
</gene>
<keyword evidence="3" id="KW-1185">Reference proteome</keyword>
<proteinExistence type="predicted"/>
<sequence>MGSVSNGLVTDTRWKCFGLKSGELARNLFWRKTADVSHWPQAFAIHANRGDSPWGKTAGISEDAFWISTVEEDHSKLFCRRRLSDLPPVITEKLSEGIFQATIDDVGYSLRNHTKRHHQVHDVMDCFEKCLADPQCLSFNFEHDSVLPTRKCELNGVTKGQDPRNYVRRPGYTYYDRV</sequence>
<dbReference type="InterPro" id="IPR003609">
    <property type="entry name" value="Pan_app"/>
</dbReference>
<dbReference type="PROSITE" id="PS50948">
    <property type="entry name" value="PAN"/>
    <property type="match status" value="1"/>
</dbReference>
<evidence type="ECO:0000313" key="3">
    <source>
        <dbReference type="Proteomes" id="UP000225706"/>
    </source>
</evidence>
<name>A0A2B4SFG4_STYPI</name>
<comment type="caution">
    <text evidence="2">The sequence shown here is derived from an EMBL/GenBank/DDBJ whole genome shotgun (WGS) entry which is preliminary data.</text>
</comment>
<dbReference type="EMBL" id="LSMT01000089">
    <property type="protein sequence ID" value="PFX28116.1"/>
    <property type="molecule type" value="Genomic_DNA"/>
</dbReference>
<dbReference type="SUPFAM" id="SSF57414">
    <property type="entry name" value="Hairpin loop containing domain-like"/>
    <property type="match status" value="1"/>
</dbReference>
<feature type="domain" description="Apple" evidence="1">
    <location>
        <begin position="79"/>
        <end position="178"/>
    </location>
</feature>
<dbReference type="OrthoDB" id="5948387at2759"/>
<protein>
    <recommendedName>
        <fullName evidence="1">Apple domain-containing protein</fullName>
    </recommendedName>
</protein>
<reference evidence="3" key="1">
    <citation type="journal article" date="2017" name="bioRxiv">
        <title>Comparative analysis of the genomes of Stylophora pistillata and Acropora digitifera provides evidence for extensive differences between species of corals.</title>
        <authorList>
            <person name="Voolstra C.R."/>
            <person name="Li Y."/>
            <person name="Liew Y.J."/>
            <person name="Baumgarten S."/>
            <person name="Zoccola D."/>
            <person name="Flot J.-F."/>
            <person name="Tambutte S."/>
            <person name="Allemand D."/>
            <person name="Aranda M."/>
        </authorList>
    </citation>
    <scope>NUCLEOTIDE SEQUENCE [LARGE SCALE GENOMIC DNA]</scope>
</reference>
<organism evidence="2 3">
    <name type="scientific">Stylophora pistillata</name>
    <name type="common">Smooth cauliflower coral</name>
    <dbReference type="NCBI Taxonomy" id="50429"/>
    <lineage>
        <taxon>Eukaryota</taxon>
        <taxon>Metazoa</taxon>
        <taxon>Cnidaria</taxon>
        <taxon>Anthozoa</taxon>
        <taxon>Hexacorallia</taxon>
        <taxon>Scleractinia</taxon>
        <taxon>Astrocoeniina</taxon>
        <taxon>Pocilloporidae</taxon>
        <taxon>Stylophora</taxon>
    </lineage>
</organism>